<dbReference type="EMBL" id="UZAN01040190">
    <property type="protein sequence ID" value="VDP68752.1"/>
    <property type="molecule type" value="Genomic_DNA"/>
</dbReference>
<dbReference type="Proteomes" id="UP000272942">
    <property type="component" value="Unassembled WGS sequence"/>
</dbReference>
<dbReference type="GO" id="GO:0098609">
    <property type="term" value="P:cell-cell adhesion"/>
    <property type="evidence" value="ECO:0007669"/>
    <property type="project" value="TreeGrafter"/>
</dbReference>
<evidence type="ECO:0000256" key="2">
    <source>
        <dbReference type="ARBA" id="ARBA00023136"/>
    </source>
</evidence>
<evidence type="ECO:0000259" key="6">
    <source>
        <dbReference type="PROSITE" id="PS50835"/>
    </source>
</evidence>
<sequence length="382" mass="42226">MLHICPRGQLVAPGLLVFIRSYQLPIFILLLAVQTVNTESTEVRLSWTVKPGDAVLSVDHEPRSKGIPEQRVSGLVGNIQSDGPQPSSDSRIQQVEPGMQLQLECNINDPTEREKTAFEHPAPIAVSDPITNAPYIESLTVSQNPVATGSTVRLTCTVAPTPESYGLSRGNASGKSSTRHRNDVVLRFAWHRLSKQRLHKGTERSQIVSRVEQPNAFTSAVEVRDLRYDEGTLFECTVMDRRGRRAVRQIQLDVHYTPKSLRIETVPSHERPIPVDTRCHIMCSAEASNPVPTFNLLRQRLGQSQAHLMDGVTVGGVIPGPGNVVKQAFGLQLTEQDNGATFFCEVSTHGIMQSVARSDGRQFNVTLRTGERESKARKCSRL</sequence>
<dbReference type="WBParaSite" id="ECPE_0000321401-mRNA-1">
    <property type="protein sequence ID" value="ECPE_0000321401-mRNA-1"/>
    <property type="gene ID" value="ECPE_0000321401"/>
</dbReference>
<reference evidence="7 8" key="2">
    <citation type="submission" date="2018-11" db="EMBL/GenBank/DDBJ databases">
        <authorList>
            <consortium name="Pathogen Informatics"/>
        </authorList>
    </citation>
    <scope>NUCLEOTIDE SEQUENCE [LARGE SCALE GENOMIC DNA]</scope>
    <source>
        <strain evidence="7 8">Egypt</strain>
    </source>
</reference>
<dbReference type="GO" id="GO:0005886">
    <property type="term" value="C:plasma membrane"/>
    <property type="evidence" value="ECO:0007669"/>
    <property type="project" value="TreeGrafter"/>
</dbReference>
<gene>
    <name evidence="7" type="ORF">ECPE_LOCUS3211</name>
</gene>
<evidence type="ECO:0000313" key="7">
    <source>
        <dbReference type="EMBL" id="VDP68752.1"/>
    </source>
</evidence>
<keyword evidence="3" id="KW-1015">Disulfide bond</keyword>
<name>A0A183A8C6_9TREM</name>
<evidence type="ECO:0000313" key="9">
    <source>
        <dbReference type="WBParaSite" id="ECPE_0000321401-mRNA-1"/>
    </source>
</evidence>
<evidence type="ECO:0000256" key="3">
    <source>
        <dbReference type="ARBA" id="ARBA00023157"/>
    </source>
</evidence>
<evidence type="ECO:0000256" key="1">
    <source>
        <dbReference type="ARBA" id="ARBA00004479"/>
    </source>
</evidence>
<dbReference type="InterPro" id="IPR007110">
    <property type="entry name" value="Ig-like_dom"/>
</dbReference>
<organism evidence="9">
    <name type="scientific">Echinostoma caproni</name>
    <dbReference type="NCBI Taxonomy" id="27848"/>
    <lineage>
        <taxon>Eukaryota</taxon>
        <taxon>Metazoa</taxon>
        <taxon>Spiralia</taxon>
        <taxon>Lophotrochozoa</taxon>
        <taxon>Platyhelminthes</taxon>
        <taxon>Trematoda</taxon>
        <taxon>Digenea</taxon>
        <taxon>Plagiorchiida</taxon>
        <taxon>Echinostomata</taxon>
        <taxon>Echinostomatoidea</taxon>
        <taxon>Echinostomatidae</taxon>
        <taxon>Echinostoma</taxon>
    </lineage>
</organism>
<keyword evidence="8" id="KW-1185">Reference proteome</keyword>
<accession>A0A183A8C6</accession>
<dbReference type="InterPro" id="IPR051275">
    <property type="entry name" value="Cell_adhesion_signaling"/>
</dbReference>
<keyword evidence="2" id="KW-0472">Membrane</keyword>
<feature type="domain" description="Ig-like" evidence="6">
    <location>
        <begin position="134"/>
        <end position="253"/>
    </location>
</feature>
<keyword evidence="5" id="KW-0393">Immunoglobulin domain</keyword>
<comment type="subcellular location">
    <subcellularLocation>
        <location evidence="1">Membrane</location>
        <topology evidence="1">Single-pass type I membrane protein</topology>
    </subcellularLocation>
</comment>
<dbReference type="PANTHER" id="PTHR11640">
    <property type="entry name" value="NEPHRIN"/>
    <property type="match status" value="1"/>
</dbReference>
<dbReference type="PANTHER" id="PTHR11640:SF31">
    <property type="entry name" value="IRREGULAR CHIASM C-ROUGHEST PROTEIN-RELATED"/>
    <property type="match status" value="1"/>
</dbReference>
<dbReference type="PROSITE" id="PS50835">
    <property type="entry name" value="IG_LIKE"/>
    <property type="match status" value="1"/>
</dbReference>
<dbReference type="AlphaFoldDB" id="A0A183A8C6"/>
<evidence type="ECO:0000313" key="8">
    <source>
        <dbReference type="Proteomes" id="UP000272942"/>
    </source>
</evidence>
<evidence type="ECO:0000256" key="4">
    <source>
        <dbReference type="ARBA" id="ARBA00023180"/>
    </source>
</evidence>
<reference evidence="9" key="1">
    <citation type="submission" date="2016-06" db="UniProtKB">
        <authorList>
            <consortium name="WormBaseParasite"/>
        </authorList>
    </citation>
    <scope>IDENTIFICATION</scope>
</reference>
<proteinExistence type="predicted"/>
<protein>
    <submittedName>
        <fullName evidence="9">Ig-like domain-containing protein</fullName>
    </submittedName>
</protein>
<evidence type="ECO:0000256" key="5">
    <source>
        <dbReference type="ARBA" id="ARBA00023319"/>
    </source>
</evidence>
<dbReference type="GO" id="GO:0005911">
    <property type="term" value="C:cell-cell junction"/>
    <property type="evidence" value="ECO:0007669"/>
    <property type="project" value="TreeGrafter"/>
</dbReference>
<keyword evidence="4" id="KW-0325">Glycoprotein</keyword>
<dbReference type="GO" id="GO:0050839">
    <property type="term" value="F:cell adhesion molecule binding"/>
    <property type="evidence" value="ECO:0007669"/>
    <property type="project" value="TreeGrafter"/>
</dbReference>